<evidence type="ECO:0000259" key="8">
    <source>
        <dbReference type="PROSITE" id="PS50928"/>
    </source>
</evidence>
<evidence type="ECO:0000256" key="2">
    <source>
        <dbReference type="ARBA" id="ARBA00022448"/>
    </source>
</evidence>
<dbReference type="SUPFAM" id="SSF161098">
    <property type="entry name" value="MetI-like"/>
    <property type="match status" value="1"/>
</dbReference>
<dbReference type="GO" id="GO:0055085">
    <property type="term" value="P:transmembrane transport"/>
    <property type="evidence" value="ECO:0007669"/>
    <property type="project" value="InterPro"/>
</dbReference>
<protein>
    <submittedName>
        <fullName evidence="9">ABC transporter permease</fullName>
    </submittedName>
</protein>
<organism evidence="9 10">
    <name type="scientific">Inquilinus limosus</name>
    <dbReference type="NCBI Taxonomy" id="171674"/>
    <lineage>
        <taxon>Bacteria</taxon>
        <taxon>Pseudomonadati</taxon>
        <taxon>Pseudomonadota</taxon>
        <taxon>Alphaproteobacteria</taxon>
        <taxon>Rhodospirillales</taxon>
        <taxon>Rhodospirillaceae</taxon>
        <taxon>Inquilinus</taxon>
    </lineage>
</organism>
<keyword evidence="2 7" id="KW-0813">Transport</keyword>
<comment type="caution">
    <text evidence="9">The sequence shown here is derived from an EMBL/GenBank/DDBJ whole genome shotgun (WGS) entry which is preliminary data.</text>
</comment>
<accession>A0A211ZHC4</accession>
<dbReference type="OrthoDB" id="9785347at2"/>
<evidence type="ECO:0000313" key="9">
    <source>
        <dbReference type="EMBL" id="OWJ64517.1"/>
    </source>
</evidence>
<gene>
    <name evidence="9" type="ORF">BWR60_24300</name>
</gene>
<dbReference type="CDD" id="cd06261">
    <property type="entry name" value="TM_PBP2"/>
    <property type="match status" value="1"/>
</dbReference>
<evidence type="ECO:0000256" key="5">
    <source>
        <dbReference type="ARBA" id="ARBA00022989"/>
    </source>
</evidence>
<evidence type="ECO:0000256" key="4">
    <source>
        <dbReference type="ARBA" id="ARBA00022692"/>
    </source>
</evidence>
<feature type="transmembrane region" description="Helical" evidence="7">
    <location>
        <begin position="28"/>
        <end position="52"/>
    </location>
</feature>
<reference evidence="10" key="1">
    <citation type="submission" date="2017-05" db="EMBL/GenBank/DDBJ databases">
        <authorList>
            <person name="Macchi M."/>
            <person name="Festa S."/>
            <person name="Coppotelli B.M."/>
            <person name="Morelli I.S."/>
        </authorList>
    </citation>
    <scope>NUCLEOTIDE SEQUENCE [LARGE SCALE GENOMIC DNA]</scope>
    <source>
        <strain evidence="10">I</strain>
    </source>
</reference>
<dbReference type="PANTHER" id="PTHR43005:SF1">
    <property type="entry name" value="SPERMIDINE_PUTRESCINE TRANSPORT SYSTEM PERMEASE PROTEIN"/>
    <property type="match status" value="1"/>
</dbReference>
<dbReference type="Proteomes" id="UP000196655">
    <property type="component" value="Unassembled WGS sequence"/>
</dbReference>
<comment type="subcellular location">
    <subcellularLocation>
        <location evidence="1 7">Cell membrane</location>
        <topology evidence="1 7">Multi-pass membrane protein</topology>
    </subcellularLocation>
</comment>
<name>A0A211ZHC4_9PROT</name>
<keyword evidence="6 7" id="KW-0472">Membrane</keyword>
<evidence type="ECO:0000256" key="3">
    <source>
        <dbReference type="ARBA" id="ARBA00022475"/>
    </source>
</evidence>
<feature type="transmembrane region" description="Helical" evidence="7">
    <location>
        <begin position="279"/>
        <end position="297"/>
    </location>
</feature>
<evidence type="ECO:0000256" key="6">
    <source>
        <dbReference type="ARBA" id="ARBA00023136"/>
    </source>
</evidence>
<dbReference type="EMBL" id="NHON01000056">
    <property type="protein sequence ID" value="OWJ64517.1"/>
    <property type="molecule type" value="Genomic_DNA"/>
</dbReference>
<evidence type="ECO:0000313" key="10">
    <source>
        <dbReference type="Proteomes" id="UP000196655"/>
    </source>
</evidence>
<feature type="transmembrane region" description="Helical" evidence="7">
    <location>
        <begin position="219"/>
        <end position="239"/>
    </location>
</feature>
<dbReference type="Pfam" id="PF00528">
    <property type="entry name" value="BPD_transp_1"/>
    <property type="match status" value="1"/>
</dbReference>
<proteinExistence type="inferred from homology"/>
<feature type="transmembrane region" description="Helical" evidence="7">
    <location>
        <begin position="120"/>
        <end position="140"/>
    </location>
</feature>
<dbReference type="InterPro" id="IPR035906">
    <property type="entry name" value="MetI-like_sf"/>
</dbReference>
<keyword evidence="10" id="KW-1185">Reference proteome</keyword>
<dbReference type="PROSITE" id="PS50928">
    <property type="entry name" value="ABC_TM1"/>
    <property type="match status" value="1"/>
</dbReference>
<dbReference type="Gene3D" id="1.10.3720.10">
    <property type="entry name" value="MetI-like"/>
    <property type="match status" value="1"/>
</dbReference>
<dbReference type="AlphaFoldDB" id="A0A211ZHC4"/>
<dbReference type="PANTHER" id="PTHR43005">
    <property type="entry name" value="BLR7065 PROTEIN"/>
    <property type="match status" value="1"/>
</dbReference>
<feature type="transmembrane region" description="Helical" evidence="7">
    <location>
        <begin position="152"/>
        <end position="173"/>
    </location>
</feature>
<sequence>MALAESIDTARTDAPARRRRWRLGNASLASPLVVTLVLTTLYPLVALVALSLSKSTLGKPLRDWAGIANFTRVLGDPAFLASLWRSAAFAFPMAAVELVLGLALALLFHRLVRAGRVFTSLALLPLMTPPVMVGVAWKLIFAADGGLLNGWLRAAGLIDALMSFLGSSTWAAVAIVVADAWQWTPFVALLCFAAIKGLSEEVMEAARLDGATAWQRFRHITLPLLVPTLAAVFLLRLVMAFKLFDLVYVLTFGGPGFDTTTSGFQIWRLAFEQFDVGRAAAATLVFTGFVSLVIWPASRAAKRLEARFS</sequence>
<evidence type="ECO:0000256" key="1">
    <source>
        <dbReference type="ARBA" id="ARBA00004651"/>
    </source>
</evidence>
<keyword evidence="4 7" id="KW-0812">Transmembrane</keyword>
<keyword evidence="5 7" id="KW-1133">Transmembrane helix</keyword>
<comment type="similarity">
    <text evidence="7">Belongs to the binding-protein-dependent transport system permease family.</text>
</comment>
<feature type="transmembrane region" description="Helical" evidence="7">
    <location>
        <begin position="87"/>
        <end position="108"/>
    </location>
</feature>
<keyword evidence="3" id="KW-1003">Cell membrane</keyword>
<dbReference type="STRING" id="1122125.GCA_000423185_02103"/>
<dbReference type="InterPro" id="IPR000515">
    <property type="entry name" value="MetI-like"/>
</dbReference>
<evidence type="ECO:0000256" key="7">
    <source>
        <dbReference type="RuleBase" id="RU363032"/>
    </source>
</evidence>
<dbReference type="GO" id="GO:0005886">
    <property type="term" value="C:plasma membrane"/>
    <property type="evidence" value="ECO:0007669"/>
    <property type="project" value="UniProtKB-SubCell"/>
</dbReference>
<feature type="domain" description="ABC transmembrane type-1" evidence="8">
    <location>
        <begin position="83"/>
        <end position="295"/>
    </location>
</feature>